<proteinExistence type="predicted"/>
<evidence type="ECO:0000259" key="1">
    <source>
        <dbReference type="SMART" id="SM00382"/>
    </source>
</evidence>
<dbReference type="GO" id="GO:0005524">
    <property type="term" value="F:ATP binding"/>
    <property type="evidence" value="ECO:0007669"/>
    <property type="project" value="InterPro"/>
</dbReference>
<dbReference type="Pfam" id="PF07728">
    <property type="entry name" value="AAA_5"/>
    <property type="match status" value="1"/>
</dbReference>
<dbReference type="InterPro" id="IPR027417">
    <property type="entry name" value="P-loop_NTPase"/>
</dbReference>
<name>A0A6J5RHK8_9CAUD</name>
<dbReference type="SMART" id="SM00382">
    <property type="entry name" value="AAA"/>
    <property type="match status" value="1"/>
</dbReference>
<organism evidence="2">
    <name type="scientific">uncultured Caudovirales phage</name>
    <dbReference type="NCBI Taxonomy" id="2100421"/>
    <lineage>
        <taxon>Viruses</taxon>
        <taxon>Duplodnaviria</taxon>
        <taxon>Heunggongvirae</taxon>
        <taxon>Uroviricota</taxon>
        <taxon>Caudoviricetes</taxon>
        <taxon>Peduoviridae</taxon>
        <taxon>Maltschvirus</taxon>
        <taxon>Maltschvirus maltsch</taxon>
    </lineage>
</organism>
<dbReference type="CDD" id="cd00009">
    <property type="entry name" value="AAA"/>
    <property type="match status" value="1"/>
</dbReference>
<sequence>MSNQLNLQEIDQEQALNLSKFFIKAQQNLFLFGRRGTGKTHIAIQAAKECKYKINYINLSVIERPDLAGYPDMSSSGDIVNFKSPAFLPSLTDANPDSIILFDEVDKAPPEVTAPLLEILQFKSINGKKVNVASCILTGNLSNEGAYSNLISSALLDRGSKYILSFNFEKWIDWAKTNNVHDLILGFLRSNQEFACGKTEDSCYASPSPRGWTIASEALIKARELKIMDIESVTHIISGYVGAEAGLRFKIWYEHYRKFEPYVYSIIESGSMNLDFKALSPTEKVVFVVSACYHAKQKTLSETIKSKNRFLYLENLCKFLINFHVDHEVQVMGLYNSFSFDQITAHKLYACKEFFDLFTKISEKINIK</sequence>
<evidence type="ECO:0000313" key="2">
    <source>
        <dbReference type="EMBL" id="CAB4196960.1"/>
    </source>
</evidence>
<dbReference type="EMBL" id="LR797252">
    <property type="protein sequence ID" value="CAB4196960.1"/>
    <property type="molecule type" value="Genomic_DNA"/>
</dbReference>
<dbReference type="InterPro" id="IPR011704">
    <property type="entry name" value="ATPase_dyneun-rel_AAA"/>
</dbReference>
<dbReference type="SUPFAM" id="SSF52540">
    <property type="entry name" value="P-loop containing nucleoside triphosphate hydrolases"/>
    <property type="match status" value="1"/>
</dbReference>
<reference evidence="2" key="1">
    <citation type="submission" date="2020-05" db="EMBL/GenBank/DDBJ databases">
        <authorList>
            <person name="Chiriac C."/>
            <person name="Salcher M."/>
            <person name="Ghai R."/>
            <person name="Kavagutti S V."/>
        </authorList>
    </citation>
    <scope>NUCLEOTIDE SEQUENCE</scope>
</reference>
<dbReference type="InterPro" id="IPR001270">
    <property type="entry name" value="ClpA/B"/>
</dbReference>
<dbReference type="Gene3D" id="3.40.50.300">
    <property type="entry name" value="P-loop containing nucleotide triphosphate hydrolases"/>
    <property type="match status" value="1"/>
</dbReference>
<dbReference type="InterPro" id="IPR003593">
    <property type="entry name" value="AAA+_ATPase"/>
</dbReference>
<feature type="domain" description="AAA+ ATPase" evidence="1">
    <location>
        <begin position="25"/>
        <end position="169"/>
    </location>
</feature>
<dbReference type="PRINTS" id="PR00300">
    <property type="entry name" value="CLPPROTEASEA"/>
</dbReference>
<gene>
    <name evidence="2" type="ORF">UFOVP1290_480</name>
</gene>
<dbReference type="GO" id="GO:0016887">
    <property type="term" value="F:ATP hydrolysis activity"/>
    <property type="evidence" value="ECO:0007669"/>
    <property type="project" value="InterPro"/>
</dbReference>
<accession>A0A6J5RHK8</accession>
<protein>
    <submittedName>
        <fullName evidence="2">AAA domain containing protein</fullName>
    </submittedName>
</protein>